<evidence type="ECO:0000256" key="4">
    <source>
        <dbReference type="ARBA" id="ARBA00022763"/>
    </source>
</evidence>
<dbReference type="AlphaFoldDB" id="A0A0C7MSI7"/>
<evidence type="ECO:0000259" key="14">
    <source>
        <dbReference type="SMART" id="SM01287"/>
    </source>
</evidence>
<reference evidence="15 16" key="1">
    <citation type="submission" date="2014-12" db="EMBL/GenBank/DDBJ databases">
        <authorList>
            <person name="Neuveglise Cecile"/>
        </authorList>
    </citation>
    <scope>NUCLEOTIDE SEQUENCE [LARGE SCALE GENOMIC DNA]</scope>
    <source>
        <strain evidence="15 16">CBS 12615</strain>
    </source>
</reference>
<dbReference type="SMART" id="SM01286">
    <property type="entry name" value="SPT16"/>
    <property type="match status" value="1"/>
</dbReference>
<dbReference type="Pfam" id="PF21091">
    <property type="entry name" value="SPT16_C"/>
    <property type="match status" value="1"/>
</dbReference>
<dbReference type="PANTHER" id="PTHR13980">
    <property type="entry name" value="CDC68 RELATED"/>
    <property type="match status" value="1"/>
</dbReference>
<dbReference type="Gene3D" id="2.30.29.30">
    <property type="entry name" value="Pleckstrin-homology domain (PH domain)/Phosphotyrosine-binding domain (PTB)"/>
    <property type="match status" value="1"/>
</dbReference>
<evidence type="ECO:0000259" key="12">
    <source>
        <dbReference type="SMART" id="SM01285"/>
    </source>
</evidence>
<feature type="region of interest" description="Disordered" evidence="11">
    <location>
        <begin position="483"/>
        <end position="502"/>
    </location>
</feature>
<feature type="domain" description="FACT complex subunit SPT16 N-terminal lobe" evidence="12">
    <location>
        <begin position="6"/>
        <end position="168"/>
    </location>
</feature>
<protein>
    <recommendedName>
        <fullName evidence="10">FACT complex subunit</fullName>
    </recommendedName>
</protein>
<dbReference type="Pfam" id="PF14826">
    <property type="entry name" value="FACT-Spt16_Nlob"/>
    <property type="match status" value="1"/>
</dbReference>
<comment type="subcellular location">
    <subcellularLocation>
        <location evidence="10">Nucleus</location>
    </subcellularLocation>
    <subcellularLocation>
        <location evidence="10">Chromosome</location>
    </subcellularLocation>
</comment>
<dbReference type="GO" id="GO:0006261">
    <property type="term" value="P:DNA-templated DNA replication"/>
    <property type="evidence" value="ECO:0007669"/>
    <property type="project" value="EnsemblFungi"/>
</dbReference>
<dbReference type="InterPro" id="IPR040258">
    <property type="entry name" value="Spt16"/>
</dbReference>
<dbReference type="GO" id="GO:0031491">
    <property type="term" value="F:nucleosome binding"/>
    <property type="evidence" value="ECO:0007669"/>
    <property type="project" value="EnsemblFungi"/>
</dbReference>
<accession>A0A0C7MSI7</accession>
<dbReference type="STRING" id="1245769.A0A0C7MSI7"/>
<dbReference type="SUPFAM" id="SSF55920">
    <property type="entry name" value="Creatinase/aminopeptidase"/>
    <property type="match status" value="1"/>
</dbReference>
<feature type="region of interest" description="Disordered" evidence="11">
    <location>
        <begin position="449"/>
        <end position="475"/>
    </location>
</feature>
<sequence length="1034" mass="116738">MSDVEINLKALQKRLVHLHSSLSTFEGSPSSLLFVVGSSDEEDPYKKSTILHNWLLGYEFPATLIALVPGKVVFLTGAGKAKHLTGAVDLFKQSPDLELELWQRKAKDDEHNNKLFTDVVQLLKDAGKTVGTAVNDEYQGKFIAQWKPHWDEALSKGDLEAIDIAPSLSRVWEKKDEQEIAFIKVSSKGSDQFMNLLSDEMVTAADEELKITNAKLSDKIEAKIDDAKFLKKLSGELAPLCPQDEKFDVNLLDWAYSPIIQSGKKFDLKVSARSSNDQLHGNGCILASCGIRYKSYCSNITRTFLIDPTDEMAANYDFLCTVQNQIITSFLKVGQTPQQVYEATVDYVKTQKPHLVSAFTKNVGSLIGLEFRDSQFVLNAKNDKRVISGGDCFNISLGFNNLKDSETGNNYAVQIADTVLLGESDGAAAVLTSYTKLKAQVSFYFNNEEEEKPAKVKEENDLGSPPISIKQDGGSKILRSKLRGEGRVQEDGQKEQIRKDNQKKLHEKLQKNGLLRYSAADANGSGDQPELQFKKFESYIRDTQIPNNVRDLRIHVDWKNQTIILPIYGRPVPFHINCYKNGSKNEEGEYTYLRLNFHSPGIGGISKRTEELPYEDSPDNQFVRSISFRSKDGDRISEVFKQIADLKKEATKRDQERKLLADVVEQAKLVENKSGRTKRLDQIFVRPSPDAKRVPGTVFIHDNGIRYQSPLRTDSRIDILFSNVKNLIFQPCKGELIVIIHVHLKNPILLGKKKIQDVQFYREASDMAVDETGTGRRSNMKFRRYGDEDELEQEQEERRKRAALDKEFRYFAEAIADASDGLVDLDTTFRELGFQGVPSRSAVFCMPTRDCLVQLVEPPFLVVNLSEVEICVFERVQFGLKNIDMVFVYKDFAKPVTHINTVAIEEIELLKSWLTDVDIPYAVSTINLKWSSIMKSMQEDPHQFFLEGGWSFLVAGSDDEMSDESEEEISEYEASDDNPSDESAGSEEDNYSEDMSDDASGASGDESEEEEEGEDWDELEKKAARADRESRQNE</sequence>
<dbReference type="GO" id="GO:0042393">
    <property type="term" value="F:histone binding"/>
    <property type="evidence" value="ECO:0007669"/>
    <property type="project" value="EnsemblFungi"/>
</dbReference>
<organism evidence="15 16">
    <name type="scientific">Lachancea lanzarotensis</name>
    <dbReference type="NCBI Taxonomy" id="1245769"/>
    <lineage>
        <taxon>Eukaryota</taxon>
        <taxon>Fungi</taxon>
        <taxon>Dikarya</taxon>
        <taxon>Ascomycota</taxon>
        <taxon>Saccharomycotina</taxon>
        <taxon>Saccharomycetes</taxon>
        <taxon>Saccharomycetales</taxon>
        <taxon>Saccharomycetaceae</taxon>
        <taxon>Lachancea</taxon>
    </lineage>
</organism>
<keyword evidence="4 10" id="KW-0227">DNA damage</keyword>
<evidence type="ECO:0000256" key="6">
    <source>
        <dbReference type="ARBA" id="ARBA00023054"/>
    </source>
</evidence>
<evidence type="ECO:0000256" key="5">
    <source>
        <dbReference type="ARBA" id="ARBA00023015"/>
    </source>
</evidence>
<dbReference type="GeneID" id="34686418"/>
<keyword evidence="7 10" id="KW-0804">Transcription</keyword>
<comment type="function">
    <text evidence="10">Component of the FACT complex, a general chromatin factor that acts to reorganize nucleosomes. The FACT complex is involved in multiple processes that require DNA as a template such as mRNA elongation, DNA replication and DNA repair. During transcription elongation the FACT complex acts as a histone chaperone that both destabilizes and restores nucleosomal structure. It facilitates the passage of RNA polymerase II and transcription by promoting the dissociation of one histone H2A-H2B dimer from the nucleosome, then subsequently promotes the reestablishment of the nucleosome following the passage of RNA polymerase II.</text>
</comment>
<keyword evidence="9 10" id="KW-0539">Nucleus</keyword>
<evidence type="ECO:0000256" key="2">
    <source>
        <dbReference type="ARBA" id="ARBA00022454"/>
    </source>
</evidence>
<name>A0A0C7MSI7_9SACH</name>
<dbReference type="Gene3D" id="3.40.350.10">
    <property type="entry name" value="Creatinase/prolidase N-terminal domain"/>
    <property type="match status" value="1"/>
</dbReference>
<dbReference type="InterPro" id="IPR011993">
    <property type="entry name" value="PH-like_dom_sf"/>
</dbReference>
<dbReference type="InterPro" id="IPR029149">
    <property type="entry name" value="Creatin/AminoP/Spt16_N"/>
</dbReference>
<dbReference type="InterPro" id="IPR036005">
    <property type="entry name" value="Creatinase/aminopeptidase-like"/>
</dbReference>
<keyword evidence="2 10" id="KW-0158">Chromosome</keyword>
<dbReference type="InterPro" id="IPR013719">
    <property type="entry name" value="RTT106/SPT16-like_middle_dom"/>
</dbReference>
<dbReference type="GO" id="GO:0140713">
    <property type="term" value="F:histone chaperone activity"/>
    <property type="evidence" value="ECO:0007669"/>
    <property type="project" value="EnsemblFungi"/>
</dbReference>
<keyword evidence="3 10" id="KW-0235">DNA replication</keyword>
<proteinExistence type="inferred from homology"/>
<dbReference type="InterPro" id="IPR000994">
    <property type="entry name" value="Pept_M24"/>
</dbReference>
<dbReference type="Pfam" id="PF00557">
    <property type="entry name" value="Peptidase_M24"/>
    <property type="match status" value="1"/>
</dbReference>
<keyword evidence="5 10" id="KW-0805">Transcription regulation</keyword>
<dbReference type="FunFam" id="3.90.230.10:FF:000005">
    <property type="entry name" value="FACT complex subunit spt16"/>
    <property type="match status" value="1"/>
</dbReference>
<feature type="compositionally biased region" description="Acidic residues" evidence="11">
    <location>
        <begin position="958"/>
        <end position="997"/>
    </location>
</feature>
<feature type="region of interest" description="Disordered" evidence="11">
    <location>
        <begin position="958"/>
        <end position="1034"/>
    </location>
</feature>
<dbReference type="FunFam" id="2.30.29.210:FF:000001">
    <property type="entry name" value="FACT complex subunit spt16"/>
    <property type="match status" value="1"/>
</dbReference>
<dbReference type="OrthoDB" id="10251642at2759"/>
<evidence type="ECO:0000256" key="1">
    <source>
        <dbReference type="ARBA" id="ARBA00010779"/>
    </source>
</evidence>
<comment type="subunit">
    <text evidence="10">Component of the FACT complex.</text>
</comment>
<dbReference type="Pfam" id="PF24824">
    <property type="entry name" value="PH_SPT16"/>
    <property type="match status" value="1"/>
</dbReference>
<dbReference type="FunFam" id="2.30.29.30:FF:000017">
    <property type="entry name" value="FACT complex subunit SPT16"/>
    <property type="match status" value="1"/>
</dbReference>
<dbReference type="GO" id="GO:0006368">
    <property type="term" value="P:transcription elongation by RNA polymerase II"/>
    <property type="evidence" value="ECO:0007669"/>
    <property type="project" value="TreeGrafter"/>
</dbReference>
<dbReference type="Gene3D" id="3.90.230.10">
    <property type="entry name" value="Creatinase/methionine aminopeptidase superfamily"/>
    <property type="match status" value="1"/>
</dbReference>
<evidence type="ECO:0000259" key="13">
    <source>
        <dbReference type="SMART" id="SM01286"/>
    </source>
</evidence>
<dbReference type="GO" id="GO:0140719">
    <property type="term" value="P:constitutive heterochromatin formation"/>
    <property type="evidence" value="ECO:0007669"/>
    <property type="project" value="EnsemblFungi"/>
</dbReference>
<comment type="similarity">
    <text evidence="1 10">Belongs to the peptidase M24 family. SPT16 subfamily.</text>
</comment>
<evidence type="ECO:0000256" key="10">
    <source>
        <dbReference type="RuleBase" id="RU367052"/>
    </source>
</evidence>
<dbReference type="GO" id="GO:0045899">
    <property type="term" value="P:positive regulation of RNA polymerase II transcription preinitiation complex assembly"/>
    <property type="evidence" value="ECO:0007669"/>
    <property type="project" value="EnsemblFungi"/>
</dbReference>
<dbReference type="Pfam" id="PF08512">
    <property type="entry name" value="Rttp106-like_middle"/>
    <property type="match status" value="1"/>
</dbReference>
<keyword evidence="6" id="KW-0175">Coiled coil</keyword>
<dbReference type="EMBL" id="LN736365">
    <property type="protein sequence ID" value="CEP62930.1"/>
    <property type="molecule type" value="Genomic_DNA"/>
</dbReference>
<dbReference type="Gene3D" id="2.30.29.210">
    <property type="entry name" value="FACT complex subunit Spt16p/Cdc68p"/>
    <property type="match status" value="1"/>
</dbReference>
<feature type="domain" description="Histone chaperone RTT106/FACT complex subunit SPT16-like middle" evidence="14">
    <location>
        <begin position="834"/>
        <end position="924"/>
    </location>
</feature>
<dbReference type="FunFam" id="2.30.29.150:FF:000002">
    <property type="entry name" value="FACT complex subunit SPT16"/>
    <property type="match status" value="1"/>
</dbReference>
<dbReference type="GO" id="GO:0006281">
    <property type="term" value="P:DNA repair"/>
    <property type="evidence" value="ECO:0007669"/>
    <property type="project" value="UniProtKB-UniRule"/>
</dbReference>
<dbReference type="Pfam" id="PF08644">
    <property type="entry name" value="SPT16"/>
    <property type="match status" value="1"/>
</dbReference>
<evidence type="ECO:0000256" key="8">
    <source>
        <dbReference type="ARBA" id="ARBA00023204"/>
    </source>
</evidence>
<dbReference type="GO" id="GO:0006334">
    <property type="term" value="P:nucleosome assembly"/>
    <property type="evidence" value="ECO:0007669"/>
    <property type="project" value="EnsemblFungi"/>
</dbReference>
<dbReference type="InterPro" id="IPR013953">
    <property type="entry name" value="FACT_SPT16_M"/>
</dbReference>
<keyword evidence="8 10" id="KW-0234">DNA repair</keyword>
<dbReference type="SMART" id="SM01287">
    <property type="entry name" value="Rtt106"/>
    <property type="match status" value="1"/>
</dbReference>
<evidence type="ECO:0000256" key="11">
    <source>
        <dbReference type="SAM" id="MobiDB-lite"/>
    </source>
</evidence>
<feature type="compositionally biased region" description="Acidic residues" evidence="11">
    <location>
        <begin position="1005"/>
        <end position="1018"/>
    </location>
</feature>
<evidence type="ECO:0000313" key="16">
    <source>
        <dbReference type="Proteomes" id="UP000054304"/>
    </source>
</evidence>
<dbReference type="HOGENOM" id="CLU_004627_1_0_1"/>
<dbReference type="InterPro" id="IPR033825">
    <property type="entry name" value="Spt16_M24"/>
</dbReference>
<keyword evidence="16" id="KW-1185">Reference proteome</keyword>
<evidence type="ECO:0000256" key="9">
    <source>
        <dbReference type="ARBA" id="ARBA00023242"/>
    </source>
</evidence>
<dbReference type="InterPro" id="IPR056595">
    <property type="entry name" value="Fact-SPT16_PH"/>
</dbReference>
<dbReference type="CDD" id="cd01091">
    <property type="entry name" value="CDC68-like"/>
    <property type="match status" value="1"/>
</dbReference>
<dbReference type="GO" id="GO:0007063">
    <property type="term" value="P:regulation of sister chromatid cohesion"/>
    <property type="evidence" value="ECO:0007669"/>
    <property type="project" value="EnsemblFungi"/>
</dbReference>
<dbReference type="PANTHER" id="PTHR13980:SF15">
    <property type="entry name" value="FACT COMPLEX SUBUNIT SPT16"/>
    <property type="match status" value="1"/>
</dbReference>
<feature type="compositionally biased region" description="Basic and acidic residues" evidence="11">
    <location>
        <begin position="1019"/>
        <end position="1034"/>
    </location>
</feature>
<evidence type="ECO:0000256" key="3">
    <source>
        <dbReference type="ARBA" id="ARBA00022705"/>
    </source>
</evidence>
<evidence type="ECO:0000313" key="15">
    <source>
        <dbReference type="EMBL" id="CEP62930.1"/>
    </source>
</evidence>
<dbReference type="InterPro" id="IPR029148">
    <property type="entry name" value="FACT-SPT16_Nlobe"/>
</dbReference>
<feature type="domain" description="FACT complex subunit SPT16 middle" evidence="13">
    <location>
        <begin position="554"/>
        <end position="707"/>
    </location>
</feature>
<dbReference type="Proteomes" id="UP000054304">
    <property type="component" value="Unassembled WGS sequence"/>
</dbReference>
<dbReference type="Gene3D" id="2.30.29.150">
    <property type="match status" value="1"/>
</dbReference>
<dbReference type="InterPro" id="IPR048969">
    <property type="entry name" value="FACT_SPT16_C"/>
</dbReference>
<dbReference type="SMART" id="SM01285">
    <property type="entry name" value="FACT-Spt16_Nlob"/>
    <property type="match status" value="1"/>
</dbReference>
<gene>
    <name evidence="15" type="ORF">LALA0_S06e07184g</name>
</gene>
<evidence type="ECO:0000256" key="7">
    <source>
        <dbReference type="ARBA" id="ARBA00023163"/>
    </source>
</evidence>
<dbReference type="RefSeq" id="XP_022629152.1">
    <property type="nucleotide sequence ID" value="XM_022772005.1"/>
</dbReference>
<dbReference type="GO" id="GO:0035101">
    <property type="term" value="C:FACT complex"/>
    <property type="evidence" value="ECO:0007669"/>
    <property type="project" value="UniProtKB-UniRule"/>
</dbReference>